<feature type="domain" description="NADH:ubiquinone oxidoreductase-like 20kDa subunit" evidence="2">
    <location>
        <begin position="15"/>
        <end position="180"/>
    </location>
</feature>
<dbReference type="Gene3D" id="3.40.50.700">
    <property type="entry name" value="NADH:ubiquinone oxidoreductase-like, 20kDa subunit"/>
    <property type="match status" value="1"/>
</dbReference>
<keyword evidence="1" id="KW-0560">Oxidoreductase</keyword>
<dbReference type="InterPro" id="IPR037024">
    <property type="entry name" value="NiFe_Hase_small_N_sf"/>
</dbReference>
<dbReference type="Proteomes" id="UP000885931">
    <property type="component" value="Unassembled WGS sequence"/>
</dbReference>
<evidence type="ECO:0000313" key="3">
    <source>
        <dbReference type="EMBL" id="HDM89839.1"/>
    </source>
</evidence>
<dbReference type="PANTHER" id="PTHR42845">
    <property type="entry name" value="COENZYME F420-REDUCING HYDROGENASE, GAMMA SUBUNIT"/>
    <property type="match status" value="1"/>
</dbReference>
<dbReference type="GO" id="GO:0051536">
    <property type="term" value="F:iron-sulfur cluster binding"/>
    <property type="evidence" value="ECO:0007669"/>
    <property type="project" value="InterPro"/>
</dbReference>
<dbReference type="EMBL" id="DRBW01000050">
    <property type="protein sequence ID" value="HDM89839.1"/>
    <property type="molecule type" value="Genomic_DNA"/>
</dbReference>
<proteinExistence type="predicted"/>
<dbReference type="Pfam" id="PF01058">
    <property type="entry name" value="Oxidored_q6"/>
    <property type="match status" value="1"/>
</dbReference>
<organism evidence="3">
    <name type="scientific">candidate division WOR-3 bacterium</name>
    <dbReference type="NCBI Taxonomy" id="2052148"/>
    <lineage>
        <taxon>Bacteria</taxon>
        <taxon>Bacteria division WOR-3</taxon>
    </lineage>
</organism>
<gene>
    <name evidence="3" type="ORF">ENG67_01350</name>
</gene>
<sequence>MARKISLALKRGASCVGCDIAVVNLSQKLFDLLEIADIVFSPTLLDVKYDDLRKMPDKSITIGLYHGAVRNSDNEEFAKIMRDKCQVLIAYGACAHMGGIPGLANVSNREKIFQTVYKETFSTDNPKCVFPQTEWVDDRGHKLTLPEFYDEVYTLDDVVDVDYYVPACPPTHEMNMEILNLIKDWVEGKRDLPPKGTVIAREKTLCDECPRNPGKGKKITVEKLKYISEVEPDPEKCFLEQGILCLGPATRAGCGAPCIEANMPCRGCMGPTSFVMDQGGSMLSAIASILGISEDEIELSEEDIEKLVSQLKDPLGCFYRFSLPKSLLRKVVQDREV</sequence>
<name>A0A7C1B365_UNCW3</name>
<dbReference type="InterPro" id="IPR051349">
    <property type="entry name" value="Hydrogenase_assoc-protein"/>
</dbReference>
<reference evidence="3" key="1">
    <citation type="journal article" date="2020" name="mSystems">
        <title>Genome- and Community-Level Interaction Insights into Carbon Utilization and Element Cycling Functions of Hydrothermarchaeota in Hydrothermal Sediment.</title>
        <authorList>
            <person name="Zhou Z."/>
            <person name="Liu Y."/>
            <person name="Xu W."/>
            <person name="Pan J."/>
            <person name="Luo Z.H."/>
            <person name="Li M."/>
        </authorList>
    </citation>
    <scope>NUCLEOTIDE SEQUENCE [LARGE SCALE GENOMIC DNA]</scope>
    <source>
        <strain evidence="3">HyVt-237</strain>
    </source>
</reference>
<evidence type="ECO:0000256" key="1">
    <source>
        <dbReference type="ARBA" id="ARBA00023002"/>
    </source>
</evidence>
<dbReference type="SUPFAM" id="SSF56770">
    <property type="entry name" value="HydA/Nqo6-like"/>
    <property type="match status" value="1"/>
</dbReference>
<dbReference type="PANTHER" id="PTHR42845:SF2">
    <property type="entry name" value="F420-NON-REDUCING HYDROGENASE VHU SUBUNIT G"/>
    <property type="match status" value="1"/>
</dbReference>
<accession>A0A7C1B365</accession>
<dbReference type="InterPro" id="IPR006137">
    <property type="entry name" value="NADH_UbQ_OxRdtase-like_20kDa"/>
</dbReference>
<dbReference type="AlphaFoldDB" id="A0A7C1B365"/>
<protein>
    <submittedName>
        <fullName evidence="3">Oxidoreductase</fullName>
    </submittedName>
</protein>
<comment type="caution">
    <text evidence="3">The sequence shown here is derived from an EMBL/GenBank/DDBJ whole genome shotgun (WGS) entry which is preliminary data.</text>
</comment>
<dbReference type="GO" id="GO:0016491">
    <property type="term" value="F:oxidoreductase activity"/>
    <property type="evidence" value="ECO:0007669"/>
    <property type="project" value="UniProtKB-KW"/>
</dbReference>
<evidence type="ECO:0000259" key="2">
    <source>
        <dbReference type="Pfam" id="PF01058"/>
    </source>
</evidence>